<gene>
    <name evidence="1" type="ORF">GSTUAT00005785001</name>
</gene>
<protein>
    <submittedName>
        <fullName evidence="1">Uncharacterized protein</fullName>
    </submittedName>
</protein>
<dbReference type="AlphaFoldDB" id="A0A292PR39"/>
<evidence type="ECO:0000313" key="1">
    <source>
        <dbReference type="EMBL" id="CUS10102.1"/>
    </source>
</evidence>
<proteinExistence type="predicted"/>
<accession>A0A292PR39</accession>
<dbReference type="Proteomes" id="UP001412239">
    <property type="component" value="Unassembled WGS sequence"/>
</dbReference>
<feature type="non-terminal residue" evidence="1">
    <location>
        <position position="1"/>
    </location>
</feature>
<organism evidence="1 2">
    <name type="scientific">Tuber aestivum</name>
    <name type="common">summer truffle</name>
    <dbReference type="NCBI Taxonomy" id="59557"/>
    <lineage>
        <taxon>Eukaryota</taxon>
        <taxon>Fungi</taxon>
        <taxon>Dikarya</taxon>
        <taxon>Ascomycota</taxon>
        <taxon>Pezizomycotina</taxon>
        <taxon>Pezizomycetes</taxon>
        <taxon>Pezizales</taxon>
        <taxon>Tuberaceae</taxon>
        <taxon>Tuber</taxon>
    </lineage>
</organism>
<keyword evidence="2" id="KW-1185">Reference proteome</keyword>
<evidence type="ECO:0000313" key="2">
    <source>
        <dbReference type="Proteomes" id="UP001412239"/>
    </source>
</evidence>
<feature type="non-terminal residue" evidence="1">
    <location>
        <position position="172"/>
    </location>
</feature>
<reference evidence="1" key="1">
    <citation type="submission" date="2015-10" db="EMBL/GenBank/DDBJ databases">
        <authorList>
            <person name="Regsiter A."/>
            <person name="william w."/>
        </authorList>
    </citation>
    <scope>NUCLEOTIDE SEQUENCE</scope>
    <source>
        <strain evidence="1">Montdore</strain>
    </source>
</reference>
<dbReference type="EMBL" id="LN891056">
    <property type="protein sequence ID" value="CUS10102.1"/>
    <property type="molecule type" value="Genomic_DNA"/>
</dbReference>
<sequence>KKLGLFTEALPESKPELLEMFRLLVLAKFIPKPLNAYRRYLQCRPAAAKEIPPTRPSQPPVDPGRRTLYSHLSHTQTEKRLGFLLTTFDRHAIGVTQMLATADQEAKIQGLTEEEVEEVKEKVYERIVECLEGEGYPSTMNEHYKEANVNDLVFTMLIPVIAMYKRKTGRNL</sequence>
<name>A0A292PR39_9PEZI</name>